<evidence type="ECO:0000313" key="2">
    <source>
        <dbReference type="EMBL" id="GBR72615.1"/>
    </source>
</evidence>
<dbReference type="Proteomes" id="UP000269352">
    <property type="component" value="Unassembled WGS sequence"/>
</dbReference>
<name>A0A388T8W0_TERA1</name>
<dbReference type="EMBL" id="BGZN01000001">
    <property type="protein sequence ID" value="GBR72615.1"/>
    <property type="molecule type" value="Genomic_DNA"/>
</dbReference>
<evidence type="ECO:0000256" key="1">
    <source>
        <dbReference type="SAM" id="MobiDB-lite"/>
    </source>
</evidence>
<proteinExistence type="predicted"/>
<evidence type="ECO:0000313" key="3">
    <source>
        <dbReference type="Proteomes" id="UP000269352"/>
    </source>
</evidence>
<dbReference type="AlphaFoldDB" id="A0A388T8W0"/>
<gene>
    <name evidence="2" type="ORF">NO1_0121</name>
</gene>
<protein>
    <submittedName>
        <fullName evidence="2">Uncharacterized protein</fullName>
    </submittedName>
</protein>
<keyword evidence="3" id="KW-1185">Reference proteome</keyword>
<comment type="caution">
    <text evidence="2">The sequence shown here is derived from an EMBL/GenBank/DDBJ whole genome shotgun (WGS) entry which is preliminary data.</text>
</comment>
<reference evidence="2 3" key="1">
    <citation type="journal article" date="2019" name="ISME J.">
        <title>Genome analyses of uncultured TG2/ZB3 bacteria in 'Margulisbacteria' specifically attached to ectosymbiotic spirochetes of protists in the termite gut.</title>
        <authorList>
            <person name="Utami Y.D."/>
            <person name="Kuwahara H."/>
            <person name="Igai K."/>
            <person name="Murakami T."/>
            <person name="Sugaya K."/>
            <person name="Morikawa T."/>
            <person name="Nagura Y."/>
            <person name="Yuki M."/>
            <person name="Deevong P."/>
            <person name="Inoue T."/>
            <person name="Kihara K."/>
            <person name="Lo N."/>
            <person name="Yamada A."/>
            <person name="Ohkuma M."/>
            <person name="Hongoh Y."/>
        </authorList>
    </citation>
    <scope>NUCLEOTIDE SEQUENCE [LARGE SCALE GENOMIC DNA]</scope>
    <source>
        <strain evidence="2">NkOx7-01</strain>
    </source>
</reference>
<organism evidence="2 3">
    <name type="scientific">Termititenax aidoneus</name>
    <dbReference type="NCBI Taxonomy" id="2218524"/>
    <lineage>
        <taxon>Bacteria</taxon>
        <taxon>Bacillati</taxon>
        <taxon>Candidatus Margulisiibacteriota</taxon>
        <taxon>Candidatus Termititenacia</taxon>
        <taxon>Candidatus Termititenacales</taxon>
        <taxon>Candidatus Termititenacaceae</taxon>
        <taxon>Candidatus Termititenax</taxon>
    </lineage>
</organism>
<sequence>MLNIPVDFEIVVKKENDTFKASCSMFPEVFGEGQNEEKAIENLADGLVDKMGLIVKTVLDDVLKSDLLQFLKSEARLASTKAQPQPARQRPVARRRMPKNNGENISFQLPSIDFFLRPANIDFTKMRPALPGGLLVLGLRSPQANKQVCFLSRRQIFEIEKDIMFSLVERGLFDGPQPGEVQTPFGMLLGLPMSYN</sequence>
<feature type="region of interest" description="Disordered" evidence="1">
    <location>
        <begin position="79"/>
        <end position="102"/>
    </location>
</feature>
<accession>A0A388T8W0</accession>